<reference evidence="6 7" key="1">
    <citation type="submission" date="2016-10" db="EMBL/GenBank/DDBJ databases">
        <title>Genome sequence of Nocardia seriolae strain EM150506, isolated from Anguila japonica.</title>
        <authorList>
            <person name="Han H.-J."/>
        </authorList>
    </citation>
    <scope>NUCLEOTIDE SEQUENCE [LARGE SCALE GENOMIC DNA]</scope>
    <source>
        <strain evidence="6 7">EM150506</strain>
    </source>
</reference>
<evidence type="ECO:0000256" key="1">
    <source>
        <dbReference type="ARBA" id="ARBA00004796"/>
    </source>
</evidence>
<feature type="domain" description="Ketosynthase family 3 (KS3)" evidence="5">
    <location>
        <begin position="15"/>
        <end position="396"/>
    </location>
</feature>
<comment type="pathway">
    <text evidence="1">Lipid metabolism; mycolic acid biosynthesis.</text>
</comment>
<dbReference type="PANTHER" id="PTHR11712">
    <property type="entry name" value="POLYKETIDE SYNTHASE-RELATED"/>
    <property type="match status" value="1"/>
</dbReference>
<dbReference type="EMBL" id="CP017839">
    <property type="protein sequence ID" value="APA97653.1"/>
    <property type="molecule type" value="Genomic_DNA"/>
</dbReference>
<dbReference type="InterPro" id="IPR016039">
    <property type="entry name" value="Thiolase-like"/>
</dbReference>
<dbReference type="PANTHER" id="PTHR11712:SF347">
    <property type="entry name" value="BETA KETOACYL-ACYL CARRIER PROTEIN SYNTHASE"/>
    <property type="match status" value="1"/>
</dbReference>
<organism evidence="6 7">
    <name type="scientific">Nocardia seriolae</name>
    <dbReference type="NCBI Taxonomy" id="37332"/>
    <lineage>
        <taxon>Bacteria</taxon>
        <taxon>Bacillati</taxon>
        <taxon>Actinomycetota</taxon>
        <taxon>Actinomycetes</taxon>
        <taxon>Mycobacteriales</taxon>
        <taxon>Nocardiaceae</taxon>
        <taxon>Nocardia</taxon>
    </lineage>
</organism>
<dbReference type="InterPro" id="IPR020841">
    <property type="entry name" value="PKS_Beta-ketoAc_synthase_dom"/>
</dbReference>
<comment type="similarity">
    <text evidence="2 4">Belongs to the thiolase-like superfamily. Beta-ketoacyl-ACP synthases family.</text>
</comment>
<evidence type="ECO:0000259" key="5">
    <source>
        <dbReference type="PROSITE" id="PS52004"/>
    </source>
</evidence>
<sequence>MPGTNPEPETSGQHQDHMTIAGIGAVTGYGWGRETLWEGLLSGKPAARLFPGYGPERDRNGWVARVPEGGDPDLPDSRYIRAIMSAAREAVADAQERGWRPGRTVGLLHAIVLGNVYEWRDFYTVHGGQRRSRDYLRLLPSTPVAMLMHEFGFHGPAQSVTAACSSANVAMITAQLWLAHGIADDVLVVATDLSAIPEMVQPFVGLGAAVDDADPLDACRPFQEGSRGFVFGEASVAFVVTREADRPYAAVLGGGMSNDGYHVVSVDSSHEQIFDCVRRALASADVRPDEVAVLHTHGSGTAQCDVAETELLAKLFDDGPQVVAIKPLAGHCQAASAGVELAAAALGYDRGVLVSSPIVAPAHPRLVDGVQPGVDGITVKTALGMGGHNSAVVLGPVG</sequence>
<dbReference type="InterPro" id="IPR014030">
    <property type="entry name" value="Ketoacyl_synth_N"/>
</dbReference>
<dbReference type="Gene3D" id="3.40.47.10">
    <property type="match status" value="2"/>
</dbReference>
<dbReference type="Proteomes" id="UP000180166">
    <property type="component" value="Chromosome"/>
</dbReference>
<dbReference type="PROSITE" id="PS00606">
    <property type="entry name" value="KS3_1"/>
    <property type="match status" value="1"/>
</dbReference>
<evidence type="ECO:0000313" key="6">
    <source>
        <dbReference type="EMBL" id="APA97653.1"/>
    </source>
</evidence>
<dbReference type="Pfam" id="PF02801">
    <property type="entry name" value="Ketoacyl-synt_C"/>
    <property type="match status" value="1"/>
</dbReference>
<dbReference type="SUPFAM" id="SSF53901">
    <property type="entry name" value="Thiolase-like"/>
    <property type="match status" value="1"/>
</dbReference>
<dbReference type="GO" id="GO:0004315">
    <property type="term" value="F:3-oxoacyl-[acyl-carrier-protein] synthase activity"/>
    <property type="evidence" value="ECO:0007669"/>
    <property type="project" value="UniProtKB-EC"/>
</dbReference>
<dbReference type="SMART" id="SM00825">
    <property type="entry name" value="PKS_KS"/>
    <property type="match status" value="1"/>
</dbReference>
<dbReference type="KEGG" id="nsr:NS506_03603"/>
<name>A0ABC8AU81_9NOCA</name>
<dbReference type="Pfam" id="PF00109">
    <property type="entry name" value="ketoacyl-synt"/>
    <property type="match status" value="1"/>
</dbReference>
<proteinExistence type="inferred from homology"/>
<dbReference type="InterPro" id="IPR018201">
    <property type="entry name" value="Ketoacyl_synth_AS"/>
</dbReference>
<evidence type="ECO:0000313" key="7">
    <source>
        <dbReference type="Proteomes" id="UP000180166"/>
    </source>
</evidence>
<keyword evidence="3 4" id="KW-0808">Transferase</keyword>
<dbReference type="InterPro" id="IPR000794">
    <property type="entry name" value="Beta-ketoacyl_synthase"/>
</dbReference>
<evidence type="ECO:0000256" key="2">
    <source>
        <dbReference type="ARBA" id="ARBA00008467"/>
    </source>
</evidence>
<dbReference type="EC" id="2.3.1.179" evidence="6"/>
<gene>
    <name evidence="6" type="primary">fabF</name>
    <name evidence="6" type="ORF">NS506_03603</name>
</gene>
<dbReference type="PROSITE" id="PS52004">
    <property type="entry name" value="KS3_2"/>
    <property type="match status" value="1"/>
</dbReference>
<keyword evidence="6" id="KW-0012">Acyltransferase</keyword>
<protein>
    <submittedName>
        <fullName evidence="6">Beta-ketoacyl-[acyl-carrier-protein] synthase II</fullName>
        <ecNumber evidence="6">2.3.1.179</ecNumber>
    </submittedName>
</protein>
<evidence type="ECO:0000256" key="3">
    <source>
        <dbReference type="ARBA" id="ARBA00022679"/>
    </source>
</evidence>
<evidence type="ECO:0000256" key="4">
    <source>
        <dbReference type="RuleBase" id="RU003694"/>
    </source>
</evidence>
<dbReference type="AlphaFoldDB" id="A0ABC8AU81"/>
<accession>A0ABC8AU81</accession>
<dbReference type="InterPro" id="IPR014031">
    <property type="entry name" value="Ketoacyl_synth_C"/>
</dbReference>